<evidence type="ECO:0000313" key="2">
    <source>
        <dbReference type="Proteomes" id="UP001234178"/>
    </source>
</evidence>
<dbReference type="Proteomes" id="UP001234178">
    <property type="component" value="Unassembled WGS sequence"/>
</dbReference>
<keyword evidence="2" id="KW-1185">Reference proteome</keyword>
<organism evidence="1 2">
    <name type="scientific">Daphnia magna</name>
    <dbReference type="NCBI Taxonomy" id="35525"/>
    <lineage>
        <taxon>Eukaryota</taxon>
        <taxon>Metazoa</taxon>
        <taxon>Ecdysozoa</taxon>
        <taxon>Arthropoda</taxon>
        <taxon>Crustacea</taxon>
        <taxon>Branchiopoda</taxon>
        <taxon>Diplostraca</taxon>
        <taxon>Cladocera</taxon>
        <taxon>Anomopoda</taxon>
        <taxon>Daphniidae</taxon>
        <taxon>Daphnia</taxon>
    </lineage>
</organism>
<evidence type="ECO:0000313" key="1">
    <source>
        <dbReference type="EMBL" id="KAK4010480.1"/>
    </source>
</evidence>
<sequence>MAHKKSILGHQRSHCIQELRASKSETRFSKCHCSAMSSNLLAYIFSWRLQRLWQVDRQNKGPIMLTNVNILDLFEVEILNADQQMAQKKLLTAELNPAYRSNLTVDEKAAAPIGSKITRKLPVSL</sequence>
<reference evidence="1 2" key="1">
    <citation type="journal article" date="2023" name="Nucleic Acids Res.">
        <title>The hologenome of Daphnia magna reveals possible DNA methylation and microbiome-mediated evolution of the host genome.</title>
        <authorList>
            <person name="Chaturvedi A."/>
            <person name="Li X."/>
            <person name="Dhandapani V."/>
            <person name="Marshall H."/>
            <person name="Kissane S."/>
            <person name="Cuenca-Cambronero M."/>
            <person name="Asole G."/>
            <person name="Calvet F."/>
            <person name="Ruiz-Romero M."/>
            <person name="Marangio P."/>
            <person name="Guigo R."/>
            <person name="Rago D."/>
            <person name="Mirbahai L."/>
            <person name="Eastwood N."/>
            <person name="Colbourne J.K."/>
            <person name="Zhou J."/>
            <person name="Mallon E."/>
            <person name="Orsini L."/>
        </authorList>
    </citation>
    <scope>NUCLEOTIDE SEQUENCE [LARGE SCALE GENOMIC DNA]</scope>
    <source>
        <strain evidence="1">LRV0_1</strain>
    </source>
</reference>
<gene>
    <name evidence="1" type="ORF">OUZ56_019623</name>
</gene>
<dbReference type="EMBL" id="JAOYFB010000003">
    <property type="protein sequence ID" value="KAK4010480.1"/>
    <property type="molecule type" value="Genomic_DNA"/>
</dbReference>
<accession>A0ABQ9ZD57</accession>
<proteinExistence type="predicted"/>
<comment type="caution">
    <text evidence="1">The sequence shown here is derived from an EMBL/GenBank/DDBJ whole genome shotgun (WGS) entry which is preliminary data.</text>
</comment>
<name>A0ABQ9ZD57_9CRUS</name>
<protein>
    <submittedName>
        <fullName evidence="1">Uncharacterized protein</fullName>
    </submittedName>
</protein>